<dbReference type="RefSeq" id="WP_194447692.1">
    <property type="nucleotide sequence ID" value="NZ_CP063849.1"/>
</dbReference>
<dbReference type="GO" id="GO:0006520">
    <property type="term" value="P:amino acid metabolic process"/>
    <property type="evidence" value="ECO:0007669"/>
    <property type="project" value="InterPro"/>
</dbReference>
<dbReference type="Gene3D" id="3.40.50.1100">
    <property type="match status" value="2"/>
</dbReference>
<dbReference type="AlphaFoldDB" id="A0A7S7NLY3"/>
<gene>
    <name evidence="10" type="ORF">IRI77_24845</name>
</gene>
<comment type="cofactor">
    <cofactor evidence="2">
        <name>pyridoxal 5'-phosphate</name>
        <dbReference type="ChEBI" id="CHEBI:597326"/>
    </cofactor>
</comment>
<organism evidence="10 11">
    <name type="scientific">Paludibaculum fermentans</name>
    <dbReference type="NCBI Taxonomy" id="1473598"/>
    <lineage>
        <taxon>Bacteria</taxon>
        <taxon>Pseudomonadati</taxon>
        <taxon>Acidobacteriota</taxon>
        <taxon>Terriglobia</taxon>
        <taxon>Bryobacterales</taxon>
        <taxon>Bryobacteraceae</taxon>
        <taxon>Paludibaculum</taxon>
    </lineage>
</organism>
<dbReference type="GO" id="GO:0003941">
    <property type="term" value="F:L-serine ammonia-lyase activity"/>
    <property type="evidence" value="ECO:0007669"/>
    <property type="project" value="TreeGrafter"/>
</dbReference>
<evidence type="ECO:0000256" key="6">
    <source>
        <dbReference type="ARBA" id="ARBA00022842"/>
    </source>
</evidence>
<evidence type="ECO:0000256" key="2">
    <source>
        <dbReference type="ARBA" id="ARBA00001933"/>
    </source>
</evidence>
<keyword evidence="7" id="KW-0663">Pyridoxal phosphate</keyword>
<evidence type="ECO:0000256" key="4">
    <source>
        <dbReference type="ARBA" id="ARBA00001946"/>
    </source>
</evidence>
<reference evidence="10 11" key="1">
    <citation type="submission" date="2020-10" db="EMBL/GenBank/DDBJ databases">
        <title>Complete genome sequence of Paludibaculum fermentans P105T, a facultatively anaerobic acidobacterium capable of dissimilatory Fe(III) reduction.</title>
        <authorList>
            <person name="Dedysh S.N."/>
            <person name="Beletsky A.V."/>
            <person name="Kulichevskaya I.S."/>
            <person name="Mardanov A.V."/>
            <person name="Ravin N.V."/>
        </authorList>
    </citation>
    <scope>NUCLEOTIDE SEQUENCE [LARGE SCALE GENOMIC DNA]</scope>
    <source>
        <strain evidence="10 11">P105</strain>
    </source>
</reference>
<dbReference type="Pfam" id="PF00291">
    <property type="entry name" value="PALP"/>
    <property type="match status" value="1"/>
</dbReference>
<dbReference type="GO" id="GO:0018114">
    <property type="term" value="F:threonine racemase activity"/>
    <property type="evidence" value="ECO:0007669"/>
    <property type="project" value="TreeGrafter"/>
</dbReference>
<dbReference type="PANTHER" id="PTHR43050">
    <property type="entry name" value="SERINE / THREONINE RACEMASE FAMILY MEMBER"/>
    <property type="match status" value="1"/>
</dbReference>
<comment type="similarity">
    <text evidence="5">Belongs to the serine/threonine dehydratase family.</text>
</comment>
<evidence type="ECO:0000313" key="10">
    <source>
        <dbReference type="EMBL" id="QOY86023.1"/>
    </source>
</evidence>
<dbReference type="GO" id="GO:0005524">
    <property type="term" value="F:ATP binding"/>
    <property type="evidence" value="ECO:0007669"/>
    <property type="project" value="TreeGrafter"/>
</dbReference>
<evidence type="ECO:0000256" key="5">
    <source>
        <dbReference type="ARBA" id="ARBA00010869"/>
    </source>
</evidence>
<name>A0A7S7NLY3_PALFE</name>
<protein>
    <submittedName>
        <fullName evidence="10">Pyridoxal-phosphate dependent enzyme</fullName>
    </submittedName>
</protein>
<dbReference type="KEGG" id="pfer:IRI77_24845"/>
<evidence type="ECO:0000256" key="3">
    <source>
        <dbReference type="ARBA" id="ARBA00001936"/>
    </source>
</evidence>
<dbReference type="Proteomes" id="UP000593892">
    <property type="component" value="Chromosome"/>
</dbReference>
<dbReference type="CDD" id="cd01562">
    <property type="entry name" value="Thr-dehyd"/>
    <property type="match status" value="1"/>
</dbReference>
<dbReference type="GO" id="GO:0000287">
    <property type="term" value="F:magnesium ion binding"/>
    <property type="evidence" value="ECO:0007669"/>
    <property type="project" value="TreeGrafter"/>
</dbReference>
<keyword evidence="6" id="KW-0460">Magnesium</keyword>
<comment type="cofactor">
    <cofactor evidence="1">
        <name>Ca(2+)</name>
        <dbReference type="ChEBI" id="CHEBI:29108"/>
    </cofactor>
</comment>
<keyword evidence="11" id="KW-1185">Reference proteome</keyword>
<sequence>MSAITIDDIRAASARIAPIAQKTPIWTSRSFDERAGAEVFFKCENLQKGGAFKIRGAANFLYSMTPEQRAKGVVGFSSGNHAQAVAIAARILGVQATLIMPDDAPKSKLAATRANGATVITYDRLKESREAIGRRISEETGAMLVPPFDHPWIVAGAGTCALEIMEQVPSLDALVVCLGGGGLLSGSAVAAKAINPSIRVFGVEPELGNDYWLSRREGKPVEISSPLTIADGLRTTKPGALNFPIIQELVEDVLLVTEDEIKETTKFVMTRMKLVVEPSGVVGASAVLHKKLPPGLNRVAVILSGGNVDLEVLATL</sequence>
<proteinExistence type="inferred from homology"/>
<feature type="domain" description="Tryptophan synthase beta chain-like PALP" evidence="9">
    <location>
        <begin position="20"/>
        <end position="305"/>
    </location>
</feature>
<comment type="cofactor">
    <cofactor evidence="3">
        <name>Mn(2+)</name>
        <dbReference type="ChEBI" id="CHEBI:29035"/>
    </cofactor>
</comment>
<dbReference type="FunFam" id="3.40.50.1100:FF:000005">
    <property type="entry name" value="Threonine dehydratase catabolic"/>
    <property type="match status" value="1"/>
</dbReference>
<dbReference type="GO" id="GO:0008721">
    <property type="term" value="F:D-serine ammonia-lyase activity"/>
    <property type="evidence" value="ECO:0007669"/>
    <property type="project" value="TreeGrafter"/>
</dbReference>
<dbReference type="InterPro" id="IPR036052">
    <property type="entry name" value="TrpB-like_PALP_sf"/>
</dbReference>
<evidence type="ECO:0000256" key="1">
    <source>
        <dbReference type="ARBA" id="ARBA00001913"/>
    </source>
</evidence>
<dbReference type="InterPro" id="IPR001926">
    <property type="entry name" value="TrpB-like_PALP"/>
</dbReference>
<accession>A0A7S7NLY3</accession>
<evidence type="ECO:0000256" key="7">
    <source>
        <dbReference type="ARBA" id="ARBA00022898"/>
    </source>
</evidence>
<dbReference type="SUPFAM" id="SSF53686">
    <property type="entry name" value="Tryptophan synthase beta subunit-like PLP-dependent enzymes"/>
    <property type="match status" value="1"/>
</dbReference>
<comment type="cofactor">
    <cofactor evidence="4">
        <name>Mg(2+)</name>
        <dbReference type="ChEBI" id="CHEBI:18420"/>
    </cofactor>
</comment>
<evidence type="ECO:0000259" key="9">
    <source>
        <dbReference type="Pfam" id="PF00291"/>
    </source>
</evidence>
<dbReference type="FunFam" id="3.40.50.1100:FF:000007">
    <property type="entry name" value="L-threonine dehydratase catabolic TdcB"/>
    <property type="match status" value="1"/>
</dbReference>
<dbReference type="GO" id="GO:0030378">
    <property type="term" value="F:serine racemase activity"/>
    <property type="evidence" value="ECO:0007669"/>
    <property type="project" value="TreeGrafter"/>
</dbReference>
<evidence type="ECO:0000256" key="8">
    <source>
        <dbReference type="ARBA" id="ARBA00023239"/>
    </source>
</evidence>
<evidence type="ECO:0000313" key="11">
    <source>
        <dbReference type="Proteomes" id="UP000593892"/>
    </source>
</evidence>
<dbReference type="InterPro" id="IPR000634">
    <property type="entry name" value="Ser/Thr_deHydtase_PyrdxlP-BS"/>
</dbReference>
<dbReference type="GO" id="GO:0030170">
    <property type="term" value="F:pyridoxal phosphate binding"/>
    <property type="evidence" value="ECO:0007669"/>
    <property type="project" value="InterPro"/>
</dbReference>
<keyword evidence="8" id="KW-0456">Lyase</keyword>
<dbReference type="PANTHER" id="PTHR43050:SF1">
    <property type="entry name" value="SERINE RACEMASE"/>
    <property type="match status" value="1"/>
</dbReference>
<dbReference type="PROSITE" id="PS00165">
    <property type="entry name" value="DEHYDRATASE_SER_THR"/>
    <property type="match status" value="1"/>
</dbReference>
<dbReference type="EMBL" id="CP063849">
    <property type="protein sequence ID" value="QOY86023.1"/>
    <property type="molecule type" value="Genomic_DNA"/>
</dbReference>